<evidence type="ECO:0000256" key="1">
    <source>
        <dbReference type="SAM" id="Phobius"/>
    </source>
</evidence>
<dbReference type="AlphaFoldDB" id="A0A0E4CZY8"/>
<dbReference type="EMBL" id="LN831776">
    <property type="protein sequence ID" value="CQR59105.1"/>
    <property type="molecule type" value="Genomic_DNA"/>
</dbReference>
<feature type="transmembrane region" description="Helical" evidence="1">
    <location>
        <begin position="76"/>
        <end position="95"/>
    </location>
</feature>
<feature type="transmembrane region" description="Helical" evidence="1">
    <location>
        <begin position="154"/>
        <end position="173"/>
    </location>
</feature>
<reference evidence="3" key="1">
    <citation type="submission" date="2015-03" db="EMBL/GenBank/DDBJ databases">
        <authorList>
            <person name="Wibberg D."/>
        </authorList>
    </citation>
    <scope>NUCLEOTIDE SEQUENCE [LARGE SCALE GENOMIC DNA]</scope>
</reference>
<accession>A0A0E4CZY8</accession>
<dbReference type="RefSeq" id="WP_052741561.1">
    <property type="nucleotide sequence ID" value="NZ_LN831776.1"/>
</dbReference>
<dbReference type="PATRIC" id="fig|1073571.4.peg.7226"/>
<gene>
    <name evidence="2" type="ORF">PRIO_6758</name>
</gene>
<keyword evidence="1" id="KW-0472">Membrane</keyword>
<dbReference type="KEGG" id="pri:PRIO_6758"/>
<feature type="transmembrane region" description="Helical" evidence="1">
    <location>
        <begin position="47"/>
        <end position="69"/>
    </location>
</feature>
<dbReference type="HOGENOM" id="CLU_102949_1_1_9"/>
<protein>
    <submittedName>
        <fullName evidence="2">Ser/Thr and Tyr protein phosphatase (Dual specificity)</fullName>
    </submittedName>
</protein>
<evidence type="ECO:0000313" key="2">
    <source>
        <dbReference type="EMBL" id="CQR59105.1"/>
    </source>
</evidence>
<organism evidence="2 3">
    <name type="scientific">Paenibacillus riograndensis SBR5</name>
    <dbReference type="NCBI Taxonomy" id="1073571"/>
    <lineage>
        <taxon>Bacteria</taxon>
        <taxon>Bacillati</taxon>
        <taxon>Bacillota</taxon>
        <taxon>Bacilli</taxon>
        <taxon>Bacillales</taxon>
        <taxon>Paenibacillaceae</taxon>
        <taxon>Paenibacillus</taxon>
        <taxon>Paenibacillus sonchi group</taxon>
    </lineage>
</organism>
<feature type="transmembrane region" description="Helical" evidence="1">
    <location>
        <begin position="7"/>
        <end position="27"/>
    </location>
</feature>
<proteinExistence type="predicted"/>
<feature type="transmembrane region" description="Helical" evidence="1">
    <location>
        <begin position="125"/>
        <end position="142"/>
    </location>
</feature>
<keyword evidence="1" id="KW-1133">Transmembrane helix</keyword>
<feature type="transmembrane region" description="Helical" evidence="1">
    <location>
        <begin position="179"/>
        <end position="202"/>
    </location>
</feature>
<dbReference type="InterPro" id="IPR036938">
    <property type="entry name" value="PAP2/HPO_sf"/>
</dbReference>
<keyword evidence="1" id="KW-0812">Transmembrane</keyword>
<name>A0A0E4CZY8_9BACL</name>
<dbReference type="SUPFAM" id="SSF48317">
    <property type="entry name" value="Acid phosphatase/Vanadium-dependent haloperoxidase"/>
    <property type="match status" value="1"/>
</dbReference>
<sequence>MSLRNWKYTPLLLMLIFPVLGKMYAWVNKPRGKVYHLMTSWDNAIPFVKYFALPYSVWIFYIYLCLYYFFKNDLRVYYRALLIYTVCACICYGIYSVVQTTVPRPELVGHDVFTLIVRFVYHRDQPFNCFPSIHVFSSYMVFRLTASSGFRNKWNMLLIGGMSGMIILSTLFIKQHAILDGLAGIMLVEIVLAAVLLVEHFFTRSSSTPQERSYKDRPQSS</sequence>
<dbReference type="Proteomes" id="UP000033163">
    <property type="component" value="Chromosome I"/>
</dbReference>
<evidence type="ECO:0000313" key="3">
    <source>
        <dbReference type="Proteomes" id="UP000033163"/>
    </source>
</evidence>